<reference evidence="2" key="1">
    <citation type="submission" date="2021-02" db="EMBL/GenBank/DDBJ databases">
        <authorList>
            <person name="Nowell W R."/>
        </authorList>
    </citation>
    <scope>NUCLEOTIDE SEQUENCE</scope>
</reference>
<dbReference type="AlphaFoldDB" id="A0A820EZB4"/>
<dbReference type="GO" id="GO:0045053">
    <property type="term" value="P:protein retention in Golgi apparatus"/>
    <property type="evidence" value="ECO:0007669"/>
    <property type="project" value="TreeGrafter"/>
</dbReference>
<comment type="similarity">
    <text evidence="1">Belongs to the VPS13 family.</text>
</comment>
<name>A0A820EZB4_9BILA</name>
<proteinExistence type="inferred from homology"/>
<evidence type="ECO:0000313" key="2">
    <source>
        <dbReference type="EMBL" id="CAF4253710.1"/>
    </source>
</evidence>
<dbReference type="Proteomes" id="UP000663868">
    <property type="component" value="Unassembled WGS sequence"/>
</dbReference>
<dbReference type="GO" id="GO:0006623">
    <property type="term" value="P:protein targeting to vacuole"/>
    <property type="evidence" value="ECO:0007669"/>
    <property type="project" value="TreeGrafter"/>
</dbReference>
<dbReference type="PANTHER" id="PTHR16166:SF93">
    <property type="entry name" value="INTERMEMBRANE LIPID TRANSFER PROTEIN VPS13"/>
    <property type="match status" value="1"/>
</dbReference>
<gene>
    <name evidence="2" type="ORF">KXQ929_LOCUS42951</name>
</gene>
<dbReference type="InterPro" id="IPR026847">
    <property type="entry name" value="VPS13"/>
</dbReference>
<evidence type="ECO:0000256" key="1">
    <source>
        <dbReference type="ARBA" id="ARBA00006545"/>
    </source>
</evidence>
<comment type="caution">
    <text evidence="2">The sequence shown here is derived from an EMBL/GenBank/DDBJ whole genome shotgun (WGS) entry which is preliminary data.</text>
</comment>
<dbReference type="EMBL" id="CAJOBB010010962">
    <property type="protein sequence ID" value="CAF4253710.1"/>
    <property type="molecule type" value="Genomic_DNA"/>
</dbReference>
<sequence length="316" mass="35033">KILQPAKADVIIIMDKQQQKIDVRISDIIVSIAPAAVKTLIAVTSSLGTLKTDVEEEKEKVNSKSLFTPKTFKDSGLWYIKEYEEKQAKLESTDILETVTGTPSIQKAVKEEEDKMIEKEEKIETQTLLIQQLILTLETIQIKLEVGLGSVTKSVVAMCLSNLTADVKNWTTDLSLSSTVNIEAALFNERMLSWEPLIEPTIDASGSVLSPWCITCSIVPVLPLTEKSGSAVSNEQERKEGVPSSTSKQIVFIRADQLLNLTITKTGLDLVQRLSALFNDVYNKRLPFTEDNDQPMLSLFNGTGKEIFIDNLDGLE</sequence>
<evidence type="ECO:0000313" key="3">
    <source>
        <dbReference type="Proteomes" id="UP000663868"/>
    </source>
</evidence>
<feature type="non-terminal residue" evidence="2">
    <location>
        <position position="316"/>
    </location>
</feature>
<organism evidence="2 3">
    <name type="scientific">Adineta steineri</name>
    <dbReference type="NCBI Taxonomy" id="433720"/>
    <lineage>
        <taxon>Eukaryota</taxon>
        <taxon>Metazoa</taxon>
        <taxon>Spiralia</taxon>
        <taxon>Gnathifera</taxon>
        <taxon>Rotifera</taxon>
        <taxon>Eurotatoria</taxon>
        <taxon>Bdelloidea</taxon>
        <taxon>Adinetida</taxon>
        <taxon>Adinetidae</taxon>
        <taxon>Adineta</taxon>
    </lineage>
</organism>
<protein>
    <submittedName>
        <fullName evidence="2">Uncharacterized protein</fullName>
    </submittedName>
</protein>
<feature type="non-terminal residue" evidence="2">
    <location>
        <position position="1"/>
    </location>
</feature>
<accession>A0A820EZB4</accession>
<dbReference type="PANTHER" id="PTHR16166">
    <property type="entry name" value="VACUOLAR PROTEIN SORTING-ASSOCIATED PROTEIN VPS13"/>
    <property type="match status" value="1"/>
</dbReference>